<sequence length="308" mass="33545">MKPRISLLGALAGGLLLSGCATPPQNPQDPLEKFNRAVFTFNDTLDRTALKPAATAYKNVVPGVVQVGVNNFFGNLADAWSGFNNLAQAKGQDGLNDLTRFALNSTFGIFGVLDIATPAGLRKHSEDLGQTLGYWGVPSGPYLMLPILGPSTIRDAAALPADLWGDPWSHKDPVRWRNVGTGVRAIDQRASILDASNLLEDAALDRYEFIRDGYLQRRNSRIYDDERSQERHEKQLQKQRNAQGEEQDLDTPSGKVDMKKAYGEDDDVPSGKVDMKKAYGDDDNGPAPAAAPVPPPQQQTSSSEKAQK</sequence>
<dbReference type="Pfam" id="PF04333">
    <property type="entry name" value="MlaA"/>
    <property type="match status" value="1"/>
</dbReference>
<keyword evidence="2 4" id="KW-0732">Signal</keyword>
<dbReference type="PANTHER" id="PTHR30035">
    <property type="entry name" value="LIPOPROTEIN VACJ-RELATED"/>
    <property type="match status" value="1"/>
</dbReference>
<evidence type="ECO:0000256" key="4">
    <source>
        <dbReference type="SAM" id="SignalP"/>
    </source>
</evidence>
<evidence type="ECO:0000256" key="1">
    <source>
        <dbReference type="ARBA" id="ARBA00010634"/>
    </source>
</evidence>
<evidence type="ECO:0000313" key="6">
    <source>
        <dbReference type="Proteomes" id="UP001204621"/>
    </source>
</evidence>
<dbReference type="InterPro" id="IPR007428">
    <property type="entry name" value="MlaA"/>
</dbReference>
<comment type="similarity">
    <text evidence="1">Belongs to the MlaA family.</text>
</comment>
<gene>
    <name evidence="5" type="ORF">NX778_17635</name>
</gene>
<dbReference type="PANTHER" id="PTHR30035:SF3">
    <property type="entry name" value="INTERMEMBRANE PHOSPHOLIPID TRANSPORT SYSTEM LIPOPROTEIN MLAA"/>
    <property type="match status" value="1"/>
</dbReference>
<protein>
    <submittedName>
        <fullName evidence="5">VacJ family lipoprotein</fullName>
    </submittedName>
</protein>
<accession>A0ABT2D0X6</accession>
<dbReference type="PROSITE" id="PS51257">
    <property type="entry name" value="PROKAR_LIPOPROTEIN"/>
    <property type="match status" value="1"/>
</dbReference>
<keyword evidence="5" id="KW-0449">Lipoprotein</keyword>
<name>A0ABT2D0X6_9BURK</name>
<feature type="signal peptide" evidence="4">
    <location>
        <begin position="1"/>
        <end position="21"/>
    </location>
</feature>
<evidence type="ECO:0000256" key="2">
    <source>
        <dbReference type="ARBA" id="ARBA00022729"/>
    </source>
</evidence>
<feature type="chain" id="PRO_5045170320" evidence="4">
    <location>
        <begin position="22"/>
        <end position="308"/>
    </location>
</feature>
<dbReference type="EMBL" id="JANUGU010000006">
    <property type="protein sequence ID" value="MCS0659898.1"/>
    <property type="molecule type" value="Genomic_DNA"/>
</dbReference>
<keyword evidence="6" id="KW-1185">Reference proteome</keyword>
<feature type="compositionally biased region" description="Basic and acidic residues" evidence="3">
    <location>
        <begin position="221"/>
        <end position="236"/>
    </location>
</feature>
<evidence type="ECO:0000313" key="5">
    <source>
        <dbReference type="EMBL" id="MCS0659898.1"/>
    </source>
</evidence>
<dbReference type="RefSeq" id="WP_258813090.1">
    <property type="nucleotide sequence ID" value="NZ_JANUGU010000006.1"/>
</dbReference>
<dbReference type="PRINTS" id="PR01805">
    <property type="entry name" value="VACJLIPOPROT"/>
</dbReference>
<feature type="region of interest" description="Disordered" evidence="3">
    <location>
        <begin position="221"/>
        <end position="308"/>
    </location>
</feature>
<evidence type="ECO:0000256" key="3">
    <source>
        <dbReference type="SAM" id="MobiDB-lite"/>
    </source>
</evidence>
<reference evidence="5 6" key="1">
    <citation type="submission" date="2022-08" db="EMBL/GenBank/DDBJ databases">
        <title>Reclassification of Massilia species as members of the genera Telluria, Duganella, Pseudoduganella, Mokoshia gen. nov. and Zemynaea gen. nov. using orthogonal and non-orthogonal genome-based approaches.</title>
        <authorList>
            <person name="Bowman J.P."/>
        </authorList>
    </citation>
    <scope>NUCLEOTIDE SEQUENCE [LARGE SCALE GENOMIC DNA]</scope>
    <source>
        <strain evidence="5 6">JCM 31606</strain>
    </source>
</reference>
<organism evidence="5 6">
    <name type="scientific">Massilia terrae</name>
    <dbReference type="NCBI Taxonomy" id="1811224"/>
    <lineage>
        <taxon>Bacteria</taxon>
        <taxon>Pseudomonadati</taxon>
        <taxon>Pseudomonadota</taxon>
        <taxon>Betaproteobacteria</taxon>
        <taxon>Burkholderiales</taxon>
        <taxon>Oxalobacteraceae</taxon>
        <taxon>Telluria group</taxon>
        <taxon>Massilia</taxon>
    </lineage>
</organism>
<dbReference type="Proteomes" id="UP001204621">
    <property type="component" value="Unassembled WGS sequence"/>
</dbReference>
<proteinExistence type="inferred from homology"/>
<comment type="caution">
    <text evidence="5">The sequence shown here is derived from an EMBL/GenBank/DDBJ whole genome shotgun (WGS) entry which is preliminary data.</text>
</comment>